<feature type="transmembrane region" description="Helical" evidence="6">
    <location>
        <begin position="100"/>
        <end position="118"/>
    </location>
</feature>
<feature type="transmembrane region" description="Helical" evidence="6">
    <location>
        <begin position="382"/>
        <end position="401"/>
    </location>
</feature>
<comment type="subcellular location">
    <subcellularLocation>
        <location evidence="1">Cell inner membrane</location>
        <topology evidence="1">Multi-pass membrane protein</topology>
    </subcellularLocation>
</comment>
<feature type="transmembrane region" description="Helical" evidence="6">
    <location>
        <begin position="51"/>
        <end position="69"/>
    </location>
</feature>
<name>A0ABV7GEF8_9GAMM</name>
<evidence type="ECO:0000256" key="4">
    <source>
        <dbReference type="ARBA" id="ARBA00022989"/>
    </source>
</evidence>
<evidence type="ECO:0000256" key="3">
    <source>
        <dbReference type="ARBA" id="ARBA00022692"/>
    </source>
</evidence>
<evidence type="ECO:0000259" key="7">
    <source>
        <dbReference type="PROSITE" id="PS50850"/>
    </source>
</evidence>
<keyword evidence="3 6" id="KW-0812">Transmembrane</keyword>
<dbReference type="InterPro" id="IPR050375">
    <property type="entry name" value="MFS_TsgA-like"/>
</dbReference>
<keyword evidence="4 6" id="KW-1133">Transmembrane helix</keyword>
<keyword evidence="2" id="KW-1003">Cell membrane</keyword>
<feature type="transmembrane region" description="Helical" evidence="6">
    <location>
        <begin position="319"/>
        <end position="341"/>
    </location>
</feature>
<dbReference type="PANTHER" id="PTHR43702">
    <property type="entry name" value="L-FUCOSE-PROTON SYMPORTER"/>
    <property type="match status" value="1"/>
</dbReference>
<sequence>MHRARSIAALVSCYFLFAILMNSVGTVILQSTLSFGVSKAQAASLEGFKDIPIALVSLLLASFIPRIGYKVALTTALLALSIVCVVVPSIPHFWTIKLLFAAIGSSFALVKVSVYSLVGELSDSKAAHSSLLSTIEGTFMLGVLSGYWLFPLFFGDAALSFDWLNVYYLLGGMLLLTGGLVLFTPLPEPQRNKDGRVSGGLRESWMQMIRLAIEPLVLVFVFCTFLYVLIEQAVGTWLPTFNHEYLGLPLSVSVQLTSVFAASLALGRLAAGLLLKWIPWFSLLTGCVLLMALLVLLALSFEPSVSGSVTGLTDIPAAAWVMPLIGLVMAPLYPVLNSLILSSREKSQHASMTGLIVVFSALGGTTGSYITGWLFHHFGGQQAFLLTIVPMIILLFCLIGFRRLTAPATNLLQGS</sequence>
<keyword evidence="9" id="KW-1185">Reference proteome</keyword>
<dbReference type="SUPFAM" id="SSF103473">
    <property type="entry name" value="MFS general substrate transporter"/>
    <property type="match status" value="1"/>
</dbReference>
<feature type="transmembrane region" description="Helical" evidence="6">
    <location>
        <begin position="7"/>
        <end position="31"/>
    </location>
</feature>
<comment type="caution">
    <text evidence="8">The sequence shown here is derived from an EMBL/GenBank/DDBJ whole genome shotgun (WGS) entry which is preliminary data.</text>
</comment>
<dbReference type="PROSITE" id="PS50850">
    <property type="entry name" value="MFS"/>
    <property type="match status" value="1"/>
</dbReference>
<evidence type="ECO:0000313" key="8">
    <source>
        <dbReference type="EMBL" id="MFC3138172.1"/>
    </source>
</evidence>
<keyword evidence="5 6" id="KW-0472">Membrane</keyword>
<feature type="domain" description="Major facilitator superfamily (MFS) profile" evidence="7">
    <location>
        <begin position="6"/>
        <end position="406"/>
    </location>
</feature>
<dbReference type="EMBL" id="JBHRTD010000010">
    <property type="protein sequence ID" value="MFC3138172.1"/>
    <property type="molecule type" value="Genomic_DNA"/>
</dbReference>
<organism evidence="8 9">
    <name type="scientific">Shewanella submarina</name>
    <dbReference type="NCBI Taxonomy" id="2016376"/>
    <lineage>
        <taxon>Bacteria</taxon>
        <taxon>Pseudomonadati</taxon>
        <taxon>Pseudomonadota</taxon>
        <taxon>Gammaproteobacteria</taxon>
        <taxon>Alteromonadales</taxon>
        <taxon>Shewanellaceae</taxon>
        <taxon>Shewanella</taxon>
    </lineage>
</organism>
<dbReference type="InterPro" id="IPR011701">
    <property type="entry name" value="MFS"/>
</dbReference>
<accession>A0ABV7GEF8</accession>
<feature type="transmembrane region" description="Helical" evidence="6">
    <location>
        <begin position="277"/>
        <end position="299"/>
    </location>
</feature>
<dbReference type="PANTHER" id="PTHR43702:SF11">
    <property type="entry name" value="L-FUCOSE-PROTON SYMPORTER"/>
    <property type="match status" value="1"/>
</dbReference>
<feature type="transmembrane region" description="Helical" evidence="6">
    <location>
        <begin position="250"/>
        <end position="270"/>
    </location>
</feature>
<gene>
    <name evidence="8" type="ORF">ACFOE0_08230</name>
</gene>
<feature type="transmembrane region" description="Helical" evidence="6">
    <location>
        <begin position="208"/>
        <end position="230"/>
    </location>
</feature>
<evidence type="ECO:0000256" key="6">
    <source>
        <dbReference type="SAM" id="Phobius"/>
    </source>
</evidence>
<reference evidence="9" key="1">
    <citation type="journal article" date="2019" name="Int. J. Syst. Evol. Microbiol.">
        <title>The Global Catalogue of Microorganisms (GCM) 10K type strain sequencing project: providing services to taxonomists for standard genome sequencing and annotation.</title>
        <authorList>
            <consortium name="The Broad Institute Genomics Platform"/>
            <consortium name="The Broad Institute Genome Sequencing Center for Infectious Disease"/>
            <person name="Wu L."/>
            <person name="Ma J."/>
        </authorList>
    </citation>
    <scope>NUCLEOTIDE SEQUENCE [LARGE SCALE GENOMIC DNA]</scope>
    <source>
        <strain evidence="9">KCTC 52277</strain>
    </source>
</reference>
<evidence type="ECO:0000313" key="9">
    <source>
        <dbReference type="Proteomes" id="UP001595621"/>
    </source>
</evidence>
<dbReference type="InterPro" id="IPR020846">
    <property type="entry name" value="MFS_dom"/>
</dbReference>
<evidence type="ECO:0000256" key="2">
    <source>
        <dbReference type="ARBA" id="ARBA00022475"/>
    </source>
</evidence>
<evidence type="ECO:0000256" key="5">
    <source>
        <dbReference type="ARBA" id="ARBA00023136"/>
    </source>
</evidence>
<dbReference type="Pfam" id="PF07690">
    <property type="entry name" value="MFS_1"/>
    <property type="match status" value="1"/>
</dbReference>
<proteinExistence type="predicted"/>
<feature type="transmembrane region" description="Helical" evidence="6">
    <location>
        <begin position="353"/>
        <end position="376"/>
    </location>
</feature>
<dbReference type="InterPro" id="IPR036259">
    <property type="entry name" value="MFS_trans_sf"/>
</dbReference>
<feature type="transmembrane region" description="Helical" evidence="6">
    <location>
        <begin position="130"/>
        <end position="154"/>
    </location>
</feature>
<protein>
    <submittedName>
        <fullName evidence="8">MFS transporter</fullName>
    </submittedName>
</protein>
<dbReference type="Proteomes" id="UP001595621">
    <property type="component" value="Unassembled WGS sequence"/>
</dbReference>
<feature type="transmembrane region" description="Helical" evidence="6">
    <location>
        <begin position="166"/>
        <end position="187"/>
    </location>
</feature>
<dbReference type="Gene3D" id="1.20.1250.20">
    <property type="entry name" value="MFS general substrate transporter like domains"/>
    <property type="match status" value="1"/>
</dbReference>
<evidence type="ECO:0000256" key="1">
    <source>
        <dbReference type="ARBA" id="ARBA00004429"/>
    </source>
</evidence>
<dbReference type="RefSeq" id="WP_248937695.1">
    <property type="nucleotide sequence ID" value="NZ_JAKILF010000012.1"/>
</dbReference>
<feature type="transmembrane region" description="Helical" evidence="6">
    <location>
        <begin position="76"/>
        <end position="94"/>
    </location>
</feature>